<evidence type="ECO:0000256" key="2">
    <source>
        <dbReference type="SAM" id="SignalP"/>
    </source>
</evidence>
<proteinExistence type="predicted"/>
<feature type="signal peptide" evidence="2">
    <location>
        <begin position="1"/>
        <end position="22"/>
    </location>
</feature>
<keyword evidence="2" id="KW-0732">Signal</keyword>
<organism evidence="4 5">
    <name type="scientific">Rheinheimera soli</name>
    <dbReference type="NCBI Taxonomy" id="443616"/>
    <lineage>
        <taxon>Bacteria</taxon>
        <taxon>Pseudomonadati</taxon>
        <taxon>Pseudomonadota</taxon>
        <taxon>Gammaproteobacteria</taxon>
        <taxon>Chromatiales</taxon>
        <taxon>Chromatiaceae</taxon>
        <taxon>Rheinheimera</taxon>
    </lineage>
</organism>
<dbReference type="RefSeq" id="WP_310279288.1">
    <property type="nucleotide sequence ID" value="NZ_JAVDWR010000009.1"/>
</dbReference>
<reference evidence="4 5" key="1">
    <citation type="submission" date="2023-07" db="EMBL/GenBank/DDBJ databases">
        <title>Sorghum-associated microbial communities from plants grown in Nebraska, USA.</title>
        <authorList>
            <person name="Schachtman D."/>
        </authorList>
    </citation>
    <scope>NUCLEOTIDE SEQUENCE [LARGE SCALE GENOMIC DNA]</scope>
    <source>
        <strain evidence="4 5">4138</strain>
    </source>
</reference>
<comment type="caution">
    <text evidence="4">The sequence shown here is derived from an EMBL/GenBank/DDBJ whole genome shotgun (WGS) entry which is preliminary data.</text>
</comment>
<feature type="region of interest" description="Disordered" evidence="1">
    <location>
        <begin position="199"/>
        <end position="229"/>
    </location>
</feature>
<dbReference type="PANTHER" id="PTHR38731">
    <property type="entry name" value="LIPL45-RELATED LIPOPROTEIN-RELATED"/>
    <property type="match status" value="1"/>
</dbReference>
<gene>
    <name evidence="4" type="ORF">J2W69_002686</name>
</gene>
<feature type="domain" description="FecR protein" evidence="3">
    <location>
        <begin position="62"/>
        <end position="164"/>
    </location>
</feature>
<evidence type="ECO:0000256" key="1">
    <source>
        <dbReference type="SAM" id="MobiDB-lite"/>
    </source>
</evidence>
<protein>
    <recommendedName>
        <fullName evidence="3">FecR protein domain-containing protein</fullName>
    </recommendedName>
</protein>
<evidence type="ECO:0000313" key="5">
    <source>
        <dbReference type="Proteomes" id="UP001257909"/>
    </source>
</evidence>
<evidence type="ECO:0000259" key="3">
    <source>
        <dbReference type="Pfam" id="PF04773"/>
    </source>
</evidence>
<feature type="compositionally biased region" description="Low complexity" evidence="1">
    <location>
        <begin position="218"/>
        <end position="229"/>
    </location>
</feature>
<feature type="chain" id="PRO_5045567094" description="FecR protein domain-containing protein" evidence="2">
    <location>
        <begin position="23"/>
        <end position="388"/>
    </location>
</feature>
<dbReference type="Proteomes" id="UP001257909">
    <property type="component" value="Unassembled WGS sequence"/>
</dbReference>
<dbReference type="InterPro" id="IPR006860">
    <property type="entry name" value="FecR"/>
</dbReference>
<sequence>MRSNLSVIVMPMLALCSLALSAQDQADNAGLTLMARGNVTATATDTQQSRDLNRKAPVFNIDQVSTGAQSQAQFRMLDGALLALQSDTELLISEYKAGSATEQGSVVMELVKGSLRTVTGSIKGDAGNYQLKTPVGSIGIRGTTFQLSYINEIMLVGVWDGQIELQVTRADGTVENVTFGGGQSSSFARISRAGQVTPLLSPPAEFAGDTGAGDEESSSGSGSNTNTASNTVLTQATNSVSNQGSEDTSFIAAQSYQGSNNQIPVADLIAARTGSYQYNTLEQFSVQSTEGAVSGFQVSLTIDFDNGTVPQGELSFNDAGGEWFAAFNGVVNVDQLELGVNFASHGNERAQGQIDTLFVNGIDQILGQFVLSEIENPAVTAGGIFLIK</sequence>
<name>A0ABU1W184_9GAMM</name>
<dbReference type="EMBL" id="JAVDWR010000009">
    <property type="protein sequence ID" value="MDR7121729.1"/>
    <property type="molecule type" value="Genomic_DNA"/>
</dbReference>
<keyword evidence="5" id="KW-1185">Reference proteome</keyword>
<evidence type="ECO:0000313" key="4">
    <source>
        <dbReference type="EMBL" id="MDR7121729.1"/>
    </source>
</evidence>
<dbReference type="Pfam" id="PF04773">
    <property type="entry name" value="FecR"/>
    <property type="match status" value="1"/>
</dbReference>
<accession>A0ABU1W184</accession>